<dbReference type="SUPFAM" id="SSF53850">
    <property type="entry name" value="Periplasmic binding protein-like II"/>
    <property type="match status" value="1"/>
</dbReference>
<evidence type="ECO:0000256" key="4">
    <source>
        <dbReference type="ARBA" id="ARBA00022729"/>
    </source>
</evidence>
<dbReference type="PANTHER" id="PTHR30024:SF47">
    <property type="entry name" value="TAURINE-BINDING PERIPLASMIC PROTEIN"/>
    <property type="match status" value="1"/>
</dbReference>
<evidence type="ECO:0000256" key="3">
    <source>
        <dbReference type="ARBA" id="ARBA00022448"/>
    </source>
</evidence>
<dbReference type="RefSeq" id="WP_024724636.1">
    <property type="nucleotide sequence ID" value="NZ_KN174165.1"/>
</dbReference>
<feature type="signal peptide" evidence="6">
    <location>
        <begin position="1"/>
        <end position="19"/>
    </location>
</feature>
<dbReference type="eggNOG" id="COG0715">
    <property type="taxonomic scope" value="Bacteria"/>
</dbReference>
<keyword evidence="4 6" id="KW-0732">Signal</keyword>
<accession>A0A096CGF0</accession>
<feature type="chain" id="PRO_5039669229" description="Solute-binding protein family 3/N-terminal domain-containing protein" evidence="6">
    <location>
        <begin position="20"/>
        <end position="358"/>
    </location>
</feature>
<evidence type="ECO:0000256" key="5">
    <source>
        <dbReference type="SAM" id="MobiDB-lite"/>
    </source>
</evidence>
<gene>
    <name evidence="8" type="ORF">HMPREF9460_03277</name>
</gene>
<feature type="compositionally biased region" description="Polar residues" evidence="5">
    <location>
        <begin position="26"/>
        <end position="36"/>
    </location>
</feature>
<evidence type="ECO:0000313" key="8">
    <source>
        <dbReference type="EMBL" id="KGF53952.1"/>
    </source>
</evidence>
<evidence type="ECO:0000256" key="6">
    <source>
        <dbReference type="SAM" id="SignalP"/>
    </source>
</evidence>
<protein>
    <recommendedName>
        <fullName evidence="7">Solute-binding protein family 3/N-terminal domain-containing protein</fullName>
    </recommendedName>
</protein>
<dbReference type="AlphaFoldDB" id="A0A096CGF0"/>
<evidence type="ECO:0000259" key="7">
    <source>
        <dbReference type="SMART" id="SM00062"/>
    </source>
</evidence>
<reference evidence="8 9" key="1">
    <citation type="submission" date="2011-08" db="EMBL/GenBank/DDBJ databases">
        <title>The Genome Sequence of Clostridium orbiscindens 1_3_50AFAA.</title>
        <authorList>
            <consortium name="The Broad Institute Genome Sequencing Platform"/>
            <person name="Earl A."/>
            <person name="Ward D."/>
            <person name="Feldgarden M."/>
            <person name="Gevers D."/>
            <person name="Daigneault M."/>
            <person name="Strauss J."/>
            <person name="Allen-Vercoe E."/>
            <person name="Young S.K."/>
            <person name="Zeng Q."/>
            <person name="Gargeya S."/>
            <person name="Fitzgerald M."/>
            <person name="Haas B."/>
            <person name="Abouelleil A."/>
            <person name="Alvarado L."/>
            <person name="Arachchi H.M."/>
            <person name="Berlin A."/>
            <person name="Brown A."/>
            <person name="Chapman S.B."/>
            <person name="Chen Z."/>
            <person name="Dunbar C."/>
            <person name="Freedman E."/>
            <person name="Gearin G."/>
            <person name="Gellesch M."/>
            <person name="Goldberg J."/>
            <person name="Griggs A."/>
            <person name="Gujja S."/>
            <person name="Heiman D."/>
            <person name="Howarth C."/>
            <person name="Larson L."/>
            <person name="Lui A."/>
            <person name="MacDonald P.J.P."/>
            <person name="Montmayeur A."/>
            <person name="Murphy C."/>
            <person name="Neiman D."/>
            <person name="Pearson M."/>
            <person name="Priest M."/>
            <person name="Roberts A."/>
            <person name="Saif S."/>
            <person name="Shea T."/>
            <person name="Shenoy N."/>
            <person name="Sisk P."/>
            <person name="Stolte C."/>
            <person name="Sykes S."/>
            <person name="Wortman J."/>
            <person name="Nusbaum C."/>
            <person name="Birren B."/>
        </authorList>
    </citation>
    <scope>NUCLEOTIDE SEQUENCE [LARGE SCALE GENOMIC DNA]</scope>
    <source>
        <strain evidence="8 9">1_3_50AFAA</strain>
    </source>
</reference>
<dbReference type="InterPro" id="IPR001638">
    <property type="entry name" value="Solute-binding_3/MltF_N"/>
</dbReference>
<dbReference type="EMBL" id="ADLO01000100">
    <property type="protein sequence ID" value="KGF53952.1"/>
    <property type="molecule type" value="Genomic_DNA"/>
</dbReference>
<dbReference type="SMART" id="SM00062">
    <property type="entry name" value="PBPb"/>
    <property type="match status" value="1"/>
</dbReference>
<dbReference type="Proteomes" id="UP000029585">
    <property type="component" value="Unassembled WGS sequence"/>
</dbReference>
<name>A0A096CGF0_FLAPL</name>
<evidence type="ECO:0000256" key="1">
    <source>
        <dbReference type="ARBA" id="ARBA00004418"/>
    </source>
</evidence>
<dbReference type="PROSITE" id="PS51257">
    <property type="entry name" value="PROKAR_LIPOPROTEIN"/>
    <property type="match status" value="1"/>
</dbReference>
<evidence type="ECO:0000313" key="9">
    <source>
        <dbReference type="Proteomes" id="UP000029585"/>
    </source>
</evidence>
<dbReference type="PATRIC" id="fig|742738.3.peg.3374"/>
<dbReference type="GO" id="GO:0016020">
    <property type="term" value="C:membrane"/>
    <property type="evidence" value="ECO:0007669"/>
    <property type="project" value="InterPro"/>
</dbReference>
<keyword evidence="3" id="KW-0813">Transport</keyword>
<evidence type="ECO:0000256" key="2">
    <source>
        <dbReference type="ARBA" id="ARBA00010742"/>
    </source>
</evidence>
<sequence length="358" mass="38048">MKKKLLSLALACGMVFSLAACGTPANNESPAPNTESPAIGTETPAADTPTYEPATVRVAYMPNLGSAGSLFVGIEQGYFEEVGLTVETFEFQGGPAEIAAMASGDIDISQIGHGAHKLCIQGEAKIFQMDHTTSLSDVVVGNKAKGIETIEDLKGKTVAVSSGTSSEIILEQALARAGMTMDDINTVEMTVDGMTTAMISGQIDAAASWSPNTVTLQNALGDNYVDLGTNADFLDSAIFPSSYICTPEYAEANHDILVRFAQALDKAHDWRAAHPEEMAKLLAKELDAPEDTMLAAVGEADWQTITEVCGDMDAIKTVYETQQGIFLDNGTITENVPVEDYVLFDVMQEAYDAYSAAK</sequence>
<proteinExistence type="inferred from homology"/>
<feature type="region of interest" description="Disordered" evidence="5">
    <location>
        <begin position="26"/>
        <end position="49"/>
    </location>
</feature>
<dbReference type="InterPro" id="IPR010067">
    <property type="entry name" value="ABC_SsuA_sub-bd"/>
</dbReference>
<dbReference type="InterPro" id="IPR015168">
    <property type="entry name" value="SsuA/THI5"/>
</dbReference>
<dbReference type="GO" id="GO:0042626">
    <property type="term" value="F:ATPase-coupled transmembrane transporter activity"/>
    <property type="evidence" value="ECO:0007669"/>
    <property type="project" value="InterPro"/>
</dbReference>
<dbReference type="NCBIfam" id="TIGR01728">
    <property type="entry name" value="SsuA_fam"/>
    <property type="match status" value="1"/>
</dbReference>
<keyword evidence="9" id="KW-1185">Reference proteome</keyword>
<organism evidence="8 9">
    <name type="scientific">Flavonifractor plautii 1_3_50AFAA</name>
    <dbReference type="NCBI Taxonomy" id="742738"/>
    <lineage>
        <taxon>Bacteria</taxon>
        <taxon>Bacillati</taxon>
        <taxon>Bacillota</taxon>
        <taxon>Clostridia</taxon>
        <taxon>Eubacteriales</taxon>
        <taxon>Oscillospiraceae</taxon>
        <taxon>Flavonifractor</taxon>
    </lineage>
</organism>
<comment type="subcellular location">
    <subcellularLocation>
        <location evidence="1">Periplasm</location>
    </subcellularLocation>
</comment>
<dbReference type="PANTHER" id="PTHR30024">
    <property type="entry name" value="ALIPHATIC SULFONATES-BINDING PROTEIN-RELATED"/>
    <property type="match status" value="1"/>
</dbReference>
<dbReference type="Gene3D" id="3.40.190.10">
    <property type="entry name" value="Periplasmic binding protein-like II"/>
    <property type="match status" value="3"/>
</dbReference>
<dbReference type="HOGENOM" id="CLU_028871_3_0_9"/>
<comment type="similarity">
    <text evidence="2">Belongs to the bacterial solute-binding protein SsuA/TauA family.</text>
</comment>
<dbReference type="Pfam" id="PF09084">
    <property type="entry name" value="NMT1"/>
    <property type="match status" value="1"/>
</dbReference>
<feature type="domain" description="Solute-binding protein family 3/N-terminal" evidence="7">
    <location>
        <begin position="55"/>
        <end position="289"/>
    </location>
</feature>
<dbReference type="GO" id="GO:0042597">
    <property type="term" value="C:periplasmic space"/>
    <property type="evidence" value="ECO:0007669"/>
    <property type="project" value="UniProtKB-SubCell"/>
</dbReference>
<comment type="caution">
    <text evidence="8">The sequence shown here is derived from an EMBL/GenBank/DDBJ whole genome shotgun (WGS) entry which is preliminary data.</text>
</comment>